<reference evidence="1 2" key="1">
    <citation type="submission" date="2018-06" db="EMBL/GenBank/DDBJ databases">
        <title>Genomic Encyclopedia of Archaeal and Bacterial Type Strains, Phase II (KMG-II): from individual species to whole genera.</title>
        <authorList>
            <person name="Goeker M."/>
        </authorList>
    </citation>
    <scope>NUCLEOTIDE SEQUENCE [LARGE SCALE GENOMIC DNA]</scope>
    <source>
        <strain evidence="1 2">DSM 6779</strain>
    </source>
</reference>
<dbReference type="AlphaFoldDB" id="A0A2W7NU78"/>
<gene>
    <name evidence="1" type="ORF">LX69_01700</name>
</gene>
<dbReference type="Proteomes" id="UP000249239">
    <property type="component" value="Unassembled WGS sequence"/>
</dbReference>
<evidence type="ECO:0000313" key="1">
    <source>
        <dbReference type="EMBL" id="PZX16886.1"/>
    </source>
</evidence>
<protein>
    <submittedName>
        <fullName evidence="1">Uncharacterized protein</fullName>
    </submittedName>
</protein>
<name>A0A2W7NU78_9BACT</name>
<evidence type="ECO:0000313" key="2">
    <source>
        <dbReference type="Proteomes" id="UP000249239"/>
    </source>
</evidence>
<accession>A0A2W7NU78</accession>
<keyword evidence="2" id="KW-1185">Reference proteome</keyword>
<comment type="caution">
    <text evidence="1">The sequence shown here is derived from an EMBL/GenBank/DDBJ whole genome shotgun (WGS) entry which is preliminary data.</text>
</comment>
<sequence>MTNALKTIKTLNNSTTTSNIHVITINQQSHVAHQSDIADNITQLHNQQF</sequence>
<proteinExistence type="predicted"/>
<dbReference type="EMBL" id="QKZK01000011">
    <property type="protein sequence ID" value="PZX16886.1"/>
    <property type="molecule type" value="Genomic_DNA"/>
</dbReference>
<organism evidence="1 2">
    <name type="scientific">Breznakibacter xylanolyticus</name>
    <dbReference type="NCBI Taxonomy" id="990"/>
    <lineage>
        <taxon>Bacteria</taxon>
        <taxon>Pseudomonadati</taxon>
        <taxon>Bacteroidota</taxon>
        <taxon>Bacteroidia</taxon>
        <taxon>Marinilabiliales</taxon>
        <taxon>Marinilabiliaceae</taxon>
        <taxon>Breznakibacter</taxon>
    </lineage>
</organism>